<keyword evidence="8" id="KW-0539">Nucleus</keyword>
<comment type="subcellular location">
    <subcellularLocation>
        <location evidence="1">Nucleus</location>
    </subcellularLocation>
</comment>
<organism evidence="13 14">
    <name type="scientific">Linnemannia exigua</name>
    <dbReference type="NCBI Taxonomy" id="604196"/>
    <lineage>
        <taxon>Eukaryota</taxon>
        <taxon>Fungi</taxon>
        <taxon>Fungi incertae sedis</taxon>
        <taxon>Mucoromycota</taxon>
        <taxon>Mortierellomycotina</taxon>
        <taxon>Mortierellomycetes</taxon>
        <taxon>Mortierellales</taxon>
        <taxon>Mortierellaceae</taxon>
        <taxon>Linnemannia</taxon>
    </lineage>
</organism>
<keyword evidence="3" id="KW-0507">mRNA processing</keyword>
<evidence type="ECO:0000256" key="5">
    <source>
        <dbReference type="ARBA" id="ARBA00022737"/>
    </source>
</evidence>
<feature type="compositionally biased region" description="Basic residues" evidence="11">
    <location>
        <begin position="201"/>
        <end position="210"/>
    </location>
</feature>
<dbReference type="InterPro" id="IPR012677">
    <property type="entry name" value="Nucleotide-bd_a/b_plait_sf"/>
</dbReference>
<sequence>MDAVMTQAPPAEDTAMAGVVSTSTEEAPAPAGAEAAPVDNTPAPSPTLYIKNLNEKIKLDVLKKSLKALFGQYGQVLEIVAHANIRMRGQAFVVFEDKESATKALAEVQSFPLYGKPMVIQFSKNKSDAHAKKDGDFDEHHKQRLLTKEKFANEFKHKKRQQKLQAKQQALLQEQQRLLEEQQAQQQAHQLLMQQQQQHFQHPHHAHPHAHQQYPPYGGAGAPSSLQQPGGMGAGAGAGAGGVPMIPDEYLPRNSILFLQNLPQEDATALEAQLNGLFQQYPGFKEVRMVPGKKGIAFVEYDNEYYSAAAKTALAEYQIAPEHKMKVTFARK</sequence>
<gene>
    <name evidence="13" type="ORF">BGZ95_001829</name>
</gene>
<dbReference type="CDD" id="cd12246">
    <property type="entry name" value="RRM1_U1A_like"/>
    <property type="match status" value="1"/>
</dbReference>
<keyword evidence="9" id="KW-0687">Ribonucleoprotein</keyword>
<dbReference type="PANTHER" id="PTHR10501">
    <property type="entry name" value="U1 SMALL NUCLEAR RIBONUCLEOPROTEIN A/U2 SMALL NUCLEAR RIBONUCLEOPROTEIN B"/>
    <property type="match status" value="1"/>
</dbReference>
<proteinExistence type="inferred from homology"/>
<dbReference type="GO" id="GO:0005681">
    <property type="term" value="C:spliceosomal complex"/>
    <property type="evidence" value="ECO:0007669"/>
    <property type="project" value="UniProtKB-KW"/>
</dbReference>
<feature type="domain" description="RRM" evidence="12">
    <location>
        <begin position="255"/>
        <end position="332"/>
    </location>
</feature>
<comment type="caution">
    <text evidence="13">The sequence shown here is derived from an EMBL/GenBank/DDBJ whole genome shotgun (WGS) entry which is preliminary data.</text>
</comment>
<evidence type="ECO:0000256" key="9">
    <source>
        <dbReference type="ARBA" id="ARBA00023274"/>
    </source>
</evidence>
<dbReference type="GO" id="GO:0030532">
    <property type="term" value="C:small nuclear ribonucleoprotein complex"/>
    <property type="evidence" value="ECO:0007669"/>
    <property type="project" value="UniProtKB-ARBA"/>
</dbReference>
<dbReference type="SUPFAM" id="SSF54928">
    <property type="entry name" value="RNA-binding domain, RBD"/>
    <property type="match status" value="1"/>
</dbReference>
<evidence type="ECO:0000313" key="14">
    <source>
        <dbReference type="Proteomes" id="UP001194580"/>
    </source>
</evidence>
<keyword evidence="7" id="KW-0508">mRNA splicing</keyword>
<name>A0AAD4D835_9FUNG</name>
<evidence type="ECO:0000256" key="8">
    <source>
        <dbReference type="ARBA" id="ARBA00023242"/>
    </source>
</evidence>
<evidence type="ECO:0000256" key="7">
    <source>
        <dbReference type="ARBA" id="ARBA00023187"/>
    </source>
</evidence>
<evidence type="ECO:0000256" key="1">
    <source>
        <dbReference type="ARBA" id="ARBA00004123"/>
    </source>
</evidence>
<dbReference type="EMBL" id="JAAAIL010001379">
    <property type="protein sequence ID" value="KAG0269999.1"/>
    <property type="molecule type" value="Genomic_DNA"/>
</dbReference>
<evidence type="ECO:0000256" key="10">
    <source>
        <dbReference type="PROSITE-ProRule" id="PRU00176"/>
    </source>
</evidence>
<evidence type="ECO:0000256" key="2">
    <source>
        <dbReference type="ARBA" id="ARBA00007243"/>
    </source>
</evidence>
<feature type="region of interest" description="Disordered" evidence="11">
    <location>
        <begin position="1"/>
        <end position="43"/>
    </location>
</feature>
<feature type="compositionally biased region" description="Low complexity" evidence="11">
    <location>
        <begin position="25"/>
        <end position="37"/>
    </location>
</feature>
<dbReference type="SMART" id="SM00360">
    <property type="entry name" value="RRM"/>
    <property type="match status" value="2"/>
</dbReference>
<feature type="domain" description="RRM" evidence="12">
    <location>
        <begin position="46"/>
        <end position="125"/>
    </location>
</feature>
<dbReference type="CDD" id="cd12247">
    <property type="entry name" value="RRM2_U1A_like"/>
    <property type="match status" value="1"/>
</dbReference>
<evidence type="ECO:0000313" key="13">
    <source>
        <dbReference type="EMBL" id="KAG0269999.1"/>
    </source>
</evidence>
<comment type="similarity">
    <text evidence="2">Belongs to the RRM U1 A/B'' family.</text>
</comment>
<evidence type="ECO:0000259" key="12">
    <source>
        <dbReference type="PROSITE" id="PS50102"/>
    </source>
</evidence>
<dbReference type="GO" id="GO:0003723">
    <property type="term" value="F:RNA binding"/>
    <property type="evidence" value="ECO:0007669"/>
    <property type="project" value="UniProtKB-UniRule"/>
</dbReference>
<dbReference type="PROSITE" id="PS50102">
    <property type="entry name" value="RRM"/>
    <property type="match status" value="2"/>
</dbReference>
<dbReference type="GO" id="GO:0006397">
    <property type="term" value="P:mRNA processing"/>
    <property type="evidence" value="ECO:0007669"/>
    <property type="project" value="UniProtKB-KW"/>
</dbReference>
<dbReference type="Gene3D" id="3.30.70.330">
    <property type="match status" value="2"/>
</dbReference>
<dbReference type="FunFam" id="3.30.70.330:FF:000029">
    <property type="entry name" value="U2 small nuclear ribonucleoprotein B"/>
    <property type="match status" value="1"/>
</dbReference>
<dbReference type="InterPro" id="IPR000504">
    <property type="entry name" value="RRM_dom"/>
</dbReference>
<dbReference type="FunFam" id="3.30.70.330:FF:000039">
    <property type="entry name" value="U1 small nuclear ribonucleoprotein A"/>
    <property type="match status" value="1"/>
</dbReference>
<feature type="compositionally biased region" description="Low complexity" evidence="11">
    <location>
        <begin position="189"/>
        <end position="200"/>
    </location>
</feature>
<feature type="region of interest" description="Disordered" evidence="11">
    <location>
        <begin position="189"/>
        <end position="237"/>
    </location>
</feature>
<evidence type="ECO:0000256" key="11">
    <source>
        <dbReference type="SAM" id="MobiDB-lite"/>
    </source>
</evidence>
<accession>A0AAD4D835</accession>
<reference evidence="13" key="1">
    <citation type="journal article" date="2020" name="Fungal Divers.">
        <title>Resolving the Mortierellaceae phylogeny through synthesis of multi-gene phylogenetics and phylogenomics.</title>
        <authorList>
            <person name="Vandepol N."/>
            <person name="Liber J."/>
            <person name="Desiro A."/>
            <person name="Na H."/>
            <person name="Kennedy M."/>
            <person name="Barry K."/>
            <person name="Grigoriev I.V."/>
            <person name="Miller A.N."/>
            <person name="O'Donnell K."/>
            <person name="Stajich J.E."/>
            <person name="Bonito G."/>
        </authorList>
    </citation>
    <scope>NUCLEOTIDE SEQUENCE</scope>
    <source>
        <strain evidence="13">NRRL 28262</strain>
    </source>
</reference>
<evidence type="ECO:0000256" key="6">
    <source>
        <dbReference type="ARBA" id="ARBA00022884"/>
    </source>
</evidence>
<keyword evidence="5" id="KW-0677">Repeat</keyword>
<keyword evidence="4" id="KW-0747">Spliceosome</keyword>
<keyword evidence="14" id="KW-1185">Reference proteome</keyword>
<keyword evidence="6 10" id="KW-0694">RNA-binding</keyword>
<dbReference type="Pfam" id="PF00076">
    <property type="entry name" value="RRM_1"/>
    <property type="match status" value="2"/>
</dbReference>
<dbReference type="GO" id="GO:0008380">
    <property type="term" value="P:RNA splicing"/>
    <property type="evidence" value="ECO:0007669"/>
    <property type="project" value="UniProtKB-KW"/>
</dbReference>
<protein>
    <recommendedName>
        <fullName evidence="12">RRM domain-containing protein</fullName>
    </recommendedName>
</protein>
<evidence type="ECO:0000256" key="4">
    <source>
        <dbReference type="ARBA" id="ARBA00022728"/>
    </source>
</evidence>
<evidence type="ECO:0000256" key="3">
    <source>
        <dbReference type="ARBA" id="ARBA00022664"/>
    </source>
</evidence>
<dbReference type="Proteomes" id="UP001194580">
    <property type="component" value="Unassembled WGS sequence"/>
</dbReference>
<dbReference type="InterPro" id="IPR035979">
    <property type="entry name" value="RBD_domain_sf"/>
</dbReference>
<dbReference type="AlphaFoldDB" id="A0AAD4D835"/>